<protein>
    <submittedName>
        <fullName evidence="2">Lysine acetyltransferase</fullName>
    </submittedName>
</protein>
<dbReference type="PANTHER" id="PTHR34815">
    <property type="entry name" value="LYSINE ACETYLTRANSFERASE"/>
    <property type="match status" value="1"/>
</dbReference>
<dbReference type="OrthoDB" id="2020070at2759"/>
<accession>A0A8H8UHK3</accession>
<comment type="caution">
    <text evidence="2">The sequence shown here is derived from an EMBL/GenBank/DDBJ whole genome shotgun (WGS) entry which is preliminary data.</text>
</comment>
<dbReference type="PANTHER" id="PTHR34815:SF4">
    <property type="entry name" value="N-ACETYLTRANSFERASE DOMAIN-CONTAINING PROTEIN"/>
    <property type="match status" value="1"/>
</dbReference>
<sequence length="390" mass="43587">MANYTGELPLASAPTLKLVHPTPKEKLDMWTENWKVWGTSLSLEDYIERETHLADIPPTRDGGVTHWILTDPTLPPDARPVLSFCESLRRRTFVSLPSGEAQEGIVHGIGSVFCAPAYRGRGYATRMLSDLGPILNTWQKEAGKSHFSILYSDIGKKYYTSMGWLPFASSHVSLPPAASPATNGGNGDKAEGVKLLYEEDLKELCELDESYLRNEVTKTAKSTNKPAVAIIPDQSTMTWHHLREQFMCSKMFPQKTPPTIHGAISTGEPGLRVWIIFSRVFYGPLANVKSGNTLYILRLVVEDETDTDENAQKLKSVLQVAQAEAKEWELSSVAAWNVGDVVKRLLKRTGLEYKFVDRENDSITSLMWYEDGKGDADSVEWVGNEKFAWC</sequence>
<dbReference type="Gene3D" id="3.40.630.30">
    <property type="match status" value="1"/>
</dbReference>
<dbReference type="AlphaFoldDB" id="A0A8H8UHK3"/>
<dbReference type="GO" id="GO:0016740">
    <property type="term" value="F:transferase activity"/>
    <property type="evidence" value="ECO:0007669"/>
    <property type="project" value="UniProtKB-KW"/>
</dbReference>
<dbReference type="InterPro" id="IPR016181">
    <property type="entry name" value="Acyl_CoA_acyltransferase"/>
</dbReference>
<dbReference type="SUPFAM" id="SSF55729">
    <property type="entry name" value="Acyl-CoA N-acyltransferases (Nat)"/>
    <property type="match status" value="1"/>
</dbReference>
<feature type="domain" description="LYC1 C-terminal" evidence="1">
    <location>
        <begin position="171"/>
        <end position="390"/>
    </location>
</feature>
<gene>
    <name evidence="2" type="primary">LYC1</name>
    <name evidence="2" type="ORF">LOCC1_G000991</name>
</gene>
<dbReference type="EMBL" id="QGMI01000030">
    <property type="protein sequence ID" value="TVY48853.1"/>
    <property type="molecule type" value="Genomic_DNA"/>
</dbReference>
<reference evidence="2 3" key="1">
    <citation type="submission" date="2018-05" db="EMBL/GenBank/DDBJ databases">
        <title>Genome sequencing and assembly of the regulated plant pathogen Lachnellula willkommii and related sister species for the development of diagnostic species identification markers.</title>
        <authorList>
            <person name="Giroux E."/>
            <person name="Bilodeau G."/>
        </authorList>
    </citation>
    <scope>NUCLEOTIDE SEQUENCE [LARGE SCALE GENOMIC DNA]</scope>
    <source>
        <strain evidence="2 3">CBS 160.35</strain>
    </source>
</reference>
<name>A0A8H8UHK3_9HELO</name>
<evidence type="ECO:0000313" key="3">
    <source>
        <dbReference type="Proteomes" id="UP000443090"/>
    </source>
</evidence>
<dbReference type="InterPro" id="IPR055100">
    <property type="entry name" value="GNAT_LYC1-like"/>
</dbReference>
<evidence type="ECO:0000313" key="2">
    <source>
        <dbReference type="EMBL" id="TVY48853.1"/>
    </source>
</evidence>
<keyword evidence="2" id="KW-0808">Transferase</keyword>
<evidence type="ECO:0000259" key="1">
    <source>
        <dbReference type="Pfam" id="PF22998"/>
    </source>
</evidence>
<dbReference type="InterPro" id="IPR053013">
    <property type="entry name" value="LAT"/>
</dbReference>
<organism evidence="2 3">
    <name type="scientific">Lachnellula occidentalis</name>
    <dbReference type="NCBI Taxonomy" id="215460"/>
    <lineage>
        <taxon>Eukaryota</taxon>
        <taxon>Fungi</taxon>
        <taxon>Dikarya</taxon>
        <taxon>Ascomycota</taxon>
        <taxon>Pezizomycotina</taxon>
        <taxon>Leotiomycetes</taxon>
        <taxon>Helotiales</taxon>
        <taxon>Lachnaceae</taxon>
        <taxon>Lachnellula</taxon>
    </lineage>
</organism>
<proteinExistence type="predicted"/>
<keyword evidence="3" id="KW-1185">Reference proteome</keyword>
<dbReference type="Proteomes" id="UP000443090">
    <property type="component" value="Unassembled WGS sequence"/>
</dbReference>
<dbReference type="Pfam" id="PF22998">
    <property type="entry name" value="GNAT_LYC1-like"/>
    <property type="match status" value="1"/>
</dbReference>